<dbReference type="CDD" id="cd21104">
    <property type="entry name" value="SNU13"/>
    <property type="match status" value="1"/>
</dbReference>
<evidence type="ECO:0000256" key="2">
    <source>
        <dbReference type="ARBA" id="ARBA00022884"/>
    </source>
</evidence>
<dbReference type="GO" id="GO:0042254">
    <property type="term" value="P:ribosome biogenesis"/>
    <property type="evidence" value="ECO:0007669"/>
    <property type="project" value="InterPro"/>
</dbReference>
<comment type="caution">
    <text evidence="4">The sequence shown here is derived from an EMBL/GenBank/DDBJ whole genome shotgun (WGS) entry which is preliminary data.</text>
</comment>
<dbReference type="GO" id="GO:0003723">
    <property type="term" value="F:RNA binding"/>
    <property type="evidence" value="ECO:0007669"/>
    <property type="project" value="UniProtKB-KW"/>
</dbReference>
<dbReference type="Pfam" id="PF08284">
    <property type="entry name" value="RVP_2"/>
    <property type="match status" value="1"/>
</dbReference>
<organism evidence="4 5">
    <name type="scientific">Senna tora</name>
    <dbReference type="NCBI Taxonomy" id="362788"/>
    <lineage>
        <taxon>Eukaryota</taxon>
        <taxon>Viridiplantae</taxon>
        <taxon>Streptophyta</taxon>
        <taxon>Embryophyta</taxon>
        <taxon>Tracheophyta</taxon>
        <taxon>Spermatophyta</taxon>
        <taxon>Magnoliopsida</taxon>
        <taxon>eudicotyledons</taxon>
        <taxon>Gunneridae</taxon>
        <taxon>Pentapetalae</taxon>
        <taxon>rosids</taxon>
        <taxon>fabids</taxon>
        <taxon>Fabales</taxon>
        <taxon>Fabaceae</taxon>
        <taxon>Caesalpinioideae</taxon>
        <taxon>Cassia clade</taxon>
        <taxon>Senna</taxon>
    </lineage>
</organism>
<dbReference type="OrthoDB" id="1924699at2759"/>
<dbReference type="SUPFAM" id="SSF55315">
    <property type="entry name" value="L30e-like"/>
    <property type="match status" value="1"/>
</dbReference>
<name>A0A834TI12_9FABA</name>
<dbReference type="Gene3D" id="2.40.70.10">
    <property type="entry name" value="Acid Proteases"/>
    <property type="match status" value="1"/>
</dbReference>
<dbReference type="Pfam" id="PF01248">
    <property type="entry name" value="Ribosomal_L7Ae"/>
    <property type="match status" value="1"/>
</dbReference>
<dbReference type="Gene3D" id="3.30.1330.30">
    <property type="match status" value="1"/>
</dbReference>
<dbReference type="GO" id="GO:1990904">
    <property type="term" value="C:ribonucleoprotein complex"/>
    <property type="evidence" value="ECO:0007669"/>
    <property type="project" value="InterPro"/>
</dbReference>
<gene>
    <name evidence="4" type="ORF">G2W53_027620</name>
</gene>
<evidence type="ECO:0000259" key="3">
    <source>
        <dbReference type="Pfam" id="PF01248"/>
    </source>
</evidence>
<reference evidence="4" key="1">
    <citation type="submission" date="2020-09" db="EMBL/GenBank/DDBJ databases">
        <title>Genome-Enabled Discovery of Anthraquinone Biosynthesis in Senna tora.</title>
        <authorList>
            <person name="Kang S.-H."/>
            <person name="Pandey R.P."/>
            <person name="Lee C.-M."/>
            <person name="Sim J.-S."/>
            <person name="Jeong J.-T."/>
            <person name="Choi B.-S."/>
            <person name="Jung M."/>
            <person name="Ginzburg D."/>
            <person name="Zhao K."/>
            <person name="Won S.Y."/>
            <person name="Oh T.-J."/>
            <person name="Yu Y."/>
            <person name="Kim N.-H."/>
            <person name="Lee O.R."/>
            <person name="Lee T.-H."/>
            <person name="Bashyal P."/>
            <person name="Kim T.-S."/>
            <person name="Lee W.-H."/>
            <person name="Kawkins C."/>
            <person name="Kim C.-K."/>
            <person name="Kim J.S."/>
            <person name="Ahn B.O."/>
            <person name="Rhee S.Y."/>
            <person name="Sohng J.K."/>
        </authorList>
    </citation>
    <scope>NUCLEOTIDE SEQUENCE</scope>
    <source>
        <tissue evidence="4">Leaf</tissue>
    </source>
</reference>
<dbReference type="InterPro" id="IPR002415">
    <property type="entry name" value="H/ACA_rnp_Nhp2-like"/>
</dbReference>
<dbReference type="PANTHER" id="PTHR23105">
    <property type="entry name" value="RIBOSOMAL PROTEIN L7AE FAMILY MEMBER"/>
    <property type="match status" value="1"/>
</dbReference>
<sequence>MGQEELAEIIEAQGEELEADNLANEETEEVVPEISFNALEGQYHPSTLRLIGHCGDYMLNILVDNGSTHNIVKTSLVETLGLPKTTIVPFRVLTGSGTTLTCTHKCEKVSLMVQGYEVVVDLFVLEIKGKQVKFQGEPMICNIPMTVKELQKLTEAGSICCLYQLQQIEQDSTWTMMNVPAEIMYRAGHQENEKSEQQNQLVAHNLGSFSFSSHLSKEDEEMSRSSLSTFKAKEEEIERKKLQVREKVQAQLGQVEEEIKRLALIPPMLTGFFIALVQTGEAVNPKAYPLADAQLTITILDLVQQASNYKQLKKGANEGLGLLLLPVVSLLLHILCALMSTKTLNRGISEFIVMAADTEPLEILLHLPLLAEDKNVPYVFVPSKQALGRACGVTRPVIACSVTSNEGSQLKSQIQQLKVCTVLCFLIYRCYREAVDLRRNAIRYDGLLLLQRL</sequence>
<dbReference type="PRINTS" id="PR00883">
    <property type="entry name" value="NUCLEARHMG"/>
</dbReference>
<feature type="domain" description="Ribosomal protein eL8/eL30/eS12/Gadd45" evidence="3">
    <location>
        <begin position="340"/>
        <end position="409"/>
    </location>
</feature>
<proteinExistence type="inferred from homology"/>
<keyword evidence="2" id="KW-0694">RNA-binding</keyword>
<dbReference type="CDD" id="cd00303">
    <property type="entry name" value="retropepsin_like"/>
    <property type="match status" value="1"/>
</dbReference>
<evidence type="ECO:0000256" key="1">
    <source>
        <dbReference type="ARBA" id="ARBA00007337"/>
    </source>
</evidence>
<dbReference type="EMBL" id="JAAIUW010000008">
    <property type="protein sequence ID" value="KAF7822165.1"/>
    <property type="molecule type" value="Genomic_DNA"/>
</dbReference>
<keyword evidence="5" id="KW-1185">Reference proteome</keyword>
<evidence type="ECO:0000313" key="5">
    <source>
        <dbReference type="Proteomes" id="UP000634136"/>
    </source>
</evidence>
<dbReference type="PROSITE" id="PS01082">
    <property type="entry name" value="RIBOSOMAL_L7AE"/>
    <property type="match status" value="1"/>
</dbReference>
<dbReference type="InterPro" id="IPR007033">
    <property type="entry name" value="GORAB"/>
</dbReference>
<dbReference type="InterPro" id="IPR004037">
    <property type="entry name" value="Ribosomal_eL8-like_CS"/>
</dbReference>
<dbReference type="InterPro" id="IPR029064">
    <property type="entry name" value="Ribosomal_eL30-like_sf"/>
</dbReference>
<comment type="similarity">
    <text evidence="1">Belongs to the eukaryotic ribosomal protein eL8 family.</text>
</comment>
<dbReference type="Pfam" id="PF04949">
    <property type="entry name" value="Transcrip_act"/>
    <property type="match status" value="1"/>
</dbReference>
<accession>A0A834TI12</accession>
<dbReference type="AlphaFoldDB" id="A0A834TI12"/>
<protein>
    <submittedName>
        <fullName evidence="4">NHP2-like protein 1</fullName>
    </submittedName>
</protein>
<dbReference type="InterPro" id="IPR050257">
    <property type="entry name" value="eL8/uL1-like"/>
</dbReference>
<dbReference type="InterPro" id="IPR021109">
    <property type="entry name" value="Peptidase_aspartic_dom_sf"/>
</dbReference>
<dbReference type="GO" id="GO:0005730">
    <property type="term" value="C:nucleolus"/>
    <property type="evidence" value="ECO:0007669"/>
    <property type="project" value="InterPro"/>
</dbReference>
<dbReference type="Proteomes" id="UP000634136">
    <property type="component" value="Unassembled WGS sequence"/>
</dbReference>
<evidence type="ECO:0000313" key="4">
    <source>
        <dbReference type="EMBL" id="KAF7822165.1"/>
    </source>
</evidence>
<dbReference type="InterPro" id="IPR004038">
    <property type="entry name" value="Ribosomal_eL8/eL30/eS12/Gad45"/>
</dbReference>